<feature type="transmembrane region" description="Helical" evidence="3">
    <location>
        <begin position="617"/>
        <end position="636"/>
    </location>
</feature>
<sequence>DQQNKPIPFAVLKIQLKRLVEQQSERGVIYTKDLLSLIDQYEVCEHVVLLTQIQKKAILPYTKSNPDLEMTPDDILNLLKLVCPPSPVVSLSAPTRHIVEDLITVRPRTSPPLKTHKSTPWKRRPSAVASSIQDKNEILDTISSTTENYQQEEEEEEEEEFRQDLIISNHPSIISPNDNSGKKEGNPKLISTQEDEDEEHEEEEEEYSNQDLARYYRSSLKLTQRLKSSEKSLASMARDNEDRIVHLQNKVDDMNSEVAKQRREIQEYKGKEKNSLDQISALEAHISNIQRSETDQKQVYLSIKALFDEKCHETQELQDLLRQKEHDVEKTENLLNSFQYEVQLLNQERDRLIGLQNNLEMELHTSAKAHKQLEEQKSENEKLKEIIDTLKTDLDEALHHQSSSNSGEILSCELDEDTIVMDPHPSIKRQPSIVSVSSSLNEESHASLKTLENEFIDLNQLKSVRDEKDYYKNRANEAKEDLDRVKSELDYLRRALDSENRSLVNELAELRIKTTTVIVPPLSPSSSSTTTTDLATKPILDSIALTIPEPPILDVWSHSRIRKGNKKKRTVQDLHESTSSMNSFVIATTSQHNNNNHKDRKIMTRKDDKIVTNTVTFALYTVLIYFFGIVTSTFLLDGSAGQNGWEQALVAAASGQVPKSKVLEIILYWIEKLLFEPQGLPVS</sequence>
<reference evidence="4" key="1">
    <citation type="submission" date="2020-12" db="EMBL/GenBank/DDBJ databases">
        <title>Metabolic potential, ecology and presence of endohyphal bacteria is reflected in genomic diversity of Mucoromycotina.</title>
        <authorList>
            <person name="Muszewska A."/>
            <person name="Okrasinska A."/>
            <person name="Steczkiewicz K."/>
            <person name="Drgas O."/>
            <person name="Orlowska M."/>
            <person name="Perlinska-Lenart U."/>
            <person name="Aleksandrzak-Piekarczyk T."/>
            <person name="Szatraj K."/>
            <person name="Zielenkiewicz U."/>
            <person name="Pilsyk S."/>
            <person name="Malc E."/>
            <person name="Mieczkowski P."/>
            <person name="Kruszewska J.S."/>
            <person name="Biernat P."/>
            <person name="Pawlowska J."/>
        </authorList>
    </citation>
    <scope>NUCLEOTIDE SEQUENCE</scope>
    <source>
        <strain evidence="4">CBS 226.32</strain>
    </source>
</reference>
<keyword evidence="5" id="KW-1185">Reference proteome</keyword>
<feature type="compositionally biased region" description="Acidic residues" evidence="2">
    <location>
        <begin position="193"/>
        <end position="208"/>
    </location>
</feature>
<evidence type="ECO:0000313" key="5">
    <source>
        <dbReference type="Proteomes" id="UP000650833"/>
    </source>
</evidence>
<feature type="coiled-coil region" evidence="1">
    <location>
        <begin position="314"/>
        <end position="400"/>
    </location>
</feature>
<feature type="region of interest" description="Disordered" evidence="2">
    <location>
        <begin position="108"/>
        <end position="137"/>
    </location>
</feature>
<keyword evidence="3" id="KW-0472">Membrane</keyword>
<evidence type="ECO:0000256" key="2">
    <source>
        <dbReference type="SAM" id="MobiDB-lite"/>
    </source>
</evidence>
<feature type="compositionally biased region" description="Basic residues" evidence="2">
    <location>
        <begin position="114"/>
        <end position="125"/>
    </location>
</feature>
<dbReference type="EMBL" id="JAEPRC010000414">
    <property type="protein sequence ID" value="KAG2197807.1"/>
    <property type="molecule type" value="Genomic_DNA"/>
</dbReference>
<feature type="coiled-coil region" evidence="1">
    <location>
        <begin position="237"/>
        <end position="271"/>
    </location>
</feature>
<keyword evidence="1" id="KW-0175">Coiled coil</keyword>
<dbReference type="AlphaFoldDB" id="A0A8H7QS82"/>
<feature type="region of interest" description="Disordered" evidence="2">
    <location>
        <begin position="169"/>
        <end position="211"/>
    </location>
</feature>
<comment type="caution">
    <text evidence="4">The sequence shown here is derived from an EMBL/GenBank/DDBJ whole genome shotgun (WGS) entry which is preliminary data.</text>
</comment>
<dbReference type="Proteomes" id="UP000650833">
    <property type="component" value="Unassembled WGS sequence"/>
</dbReference>
<organism evidence="4 5">
    <name type="scientific">Mucor plumbeus</name>
    <dbReference type="NCBI Taxonomy" id="97098"/>
    <lineage>
        <taxon>Eukaryota</taxon>
        <taxon>Fungi</taxon>
        <taxon>Fungi incertae sedis</taxon>
        <taxon>Mucoromycota</taxon>
        <taxon>Mucoromycotina</taxon>
        <taxon>Mucoromycetes</taxon>
        <taxon>Mucorales</taxon>
        <taxon>Mucorineae</taxon>
        <taxon>Mucoraceae</taxon>
        <taxon>Mucor</taxon>
    </lineage>
</organism>
<protein>
    <submittedName>
        <fullName evidence="4">Uncharacterized protein</fullName>
    </submittedName>
</protein>
<evidence type="ECO:0000256" key="1">
    <source>
        <dbReference type="SAM" id="Coils"/>
    </source>
</evidence>
<evidence type="ECO:0000256" key="3">
    <source>
        <dbReference type="SAM" id="Phobius"/>
    </source>
</evidence>
<gene>
    <name evidence="4" type="ORF">INT46_011378</name>
</gene>
<name>A0A8H7QS82_9FUNG</name>
<accession>A0A8H7QS82</accession>
<dbReference type="OrthoDB" id="432685at2759"/>
<feature type="compositionally biased region" description="Low complexity" evidence="2">
    <location>
        <begin position="169"/>
        <end position="179"/>
    </location>
</feature>
<feature type="non-terminal residue" evidence="4">
    <location>
        <position position="1"/>
    </location>
</feature>
<keyword evidence="3" id="KW-0812">Transmembrane</keyword>
<keyword evidence="3" id="KW-1133">Transmembrane helix</keyword>
<evidence type="ECO:0000313" key="4">
    <source>
        <dbReference type="EMBL" id="KAG2197807.1"/>
    </source>
</evidence>
<proteinExistence type="predicted"/>
<feature type="coiled-coil region" evidence="1">
    <location>
        <begin position="461"/>
        <end position="513"/>
    </location>
</feature>